<evidence type="ECO:0000313" key="1">
    <source>
        <dbReference type="EMBL" id="KAI3739362.1"/>
    </source>
</evidence>
<reference evidence="1 2" key="2">
    <citation type="journal article" date="2022" name="Mol. Ecol. Resour.">
        <title>The genomes of chicory, endive, great burdock and yacon provide insights into Asteraceae paleo-polyploidization history and plant inulin production.</title>
        <authorList>
            <person name="Fan W."/>
            <person name="Wang S."/>
            <person name="Wang H."/>
            <person name="Wang A."/>
            <person name="Jiang F."/>
            <person name="Liu H."/>
            <person name="Zhao H."/>
            <person name="Xu D."/>
            <person name="Zhang Y."/>
        </authorList>
    </citation>
    <scope>NUCLEOTIDE SEQUENCE [LARGE SCALE GENOMIC DNA]</scope>
    <source>
        <strain evidence="2">cv. Punajuju</strain>
        <tissue evidence="1">Leaves</tissue>
    </source>
</reference>
<dbReference type="Proteomes" id="UP001055811">
    <property type="component" value="Linkage Group LG05"/>
</dbReference>
<protein>
    <submittedName>
        <fullName evidence="1">Uncharacterized protein</fullName>
    </submittedName>
</protein>
<evidence type="ECO:0000313" key="2">
    <source>
        <dbReference type="Proteomes" id="UP001055811"/>
    </source>
</evidence>
<reference evidence="2" key="1">
    <citation type="journal article" date="2022" name="Mol. Ecol. Resour.">
        <title>The genomes of chicory, endive, great burdock and yacon provide insights into Asteraceae palaeo-polyploidization history and plant inulin production.</title>
        <authorList>
            <person name="Fan W."/>
            <person name="Wang S."/>
            <person name="Wang H."/>
            <person name="Wang A."/>
            <person name="Jiang F."/>
            <person name="Liu H."/>
            <person name="Zhao H."/>
            <person name="Xu D."/>
            <person name="Zhang Y."/>
        </authorList>
    </citation>
    <scope>NUCLEOTIDE SEQUENCE [LARGE SCALE GENOMIC DNA]</scope>
    <source>
        <strain evidence="2">cv. Punajuju</strain>
    </source>
</reference>
<accession>A0ACB9CZ55</accession>
<comment type="caution">
    <text evidence="1">The sequence shown here is derived from an EMBL/GenBank/DDBJ whole genome shotgun (WGS) entry which is preliminary data.</text>
</comment>
<gene>
    <name evidence="1" type="ORF">L2E82_29765</name>
</gene>
<dbReference type="EMBL" id="CM042013">
    <property type="protein sequence ID" value="KAI3739362.1"/>
    <property type="molecule type" value="Genomic_DNA"/>
</dbReference>
<keyword evidence="2" id="KW-1185">Reference proteome</keyword>
<organism evidence="1 2">
    <name type="scientific">Cichorium intybus</name>
    <name type="common">Chicory</name>
    <dbReference type="NCBI Taxonomy" id="13427"/>
    <lineage>
        <taxon>Eukaryota</taxon>
        <taxon>Viridiplantae</taxon>
        <taxon>Streptophyta</taxon>
        <taxon>Embryophyta</taxon>
        <taxon>Tracheophyta</taxon>
        <taxon>Spermatophyta</taxon>
        <taxon>Magnoliopsida</taxon>
        <taxon>eudicotyledons</taxon>
        <taxon>Gunneridae</taxon>
        <taxon>Pentapetalae</taxon>
        <taxon>asterids</taxon>
        <taxon>campanulids</taxon>
        <taxon>Asterales</taxon>
        <taxon>Asteraceae</taxon>
        <taxon>Cichorioideae</taxon>
        <taxon>Cichorieae</taxon>
        <taxon>Cichoriinae</taxon>
        <taxon>Cichorium</taxon>
    </lineage>
</organism>
<name>A0ACB9CZ55_CICIN</name>
<proteinExistence type="predicted"/>
<sequence>MEAGDLDVGSAVAVVKVSSREDDFIFDSTVMDSEDVYAVNEHPLIVCKLAKPVTLHRHLCICYLLKPYILAQFQKIPAKNVSKSGLKLLIRGNAAVFIDD</sequence>